<evidence type="ECO:0000256" key="1">
    <source>
        <dbReference type="ARBA" id="ARBA00023015"/>
    </source>
</evidence>
<keyword evidence="2" id="KW-0238">DNA-binding</keyword>
<feature type="domain" description="HTH gntR-type" evidence="4">
    <location>
        <begin position="23"/>
        <end position="90"/>
    </location>
</feature>
<accession>A0A135P722</accession>
<dbReference type="Gene3D" id="1.20.120.530">
    <property type="entry name" value="GntR ligand-binding domain-like"/>
    <property type="match status" value="1"/>
</dbReference>
<dbReference type="Pfam" id="PF00392">
    <property type="entry name" value="GntR"/>
    <property type="match status" value="1"/>
</dbReference>
<dbReference type="Gene3D" id="1.10.10.10">
    <property type="entry name" value="Winged helix-like DNA-binding domain superfamily/Winged helix DNA-binding domain"/>
    <property type="match status" value="1"/>
</dbReference>
<dbReference type="SUPFAM" id="SSF46785">
    <property type="entry name" value="Winged helix' DNA-binding domain"/>
    <property type="match status" value="1"/>
</dbReference>
<evidence type="ECO:0000259" key="4">
    <source>
        <dbReference type="PROSITE" id="PS50949"/>
    </source>
</evidence>
<keyword evidence="1" id="KW-0805">Transcription regulation</keyword>
<dbReference type="PANTHER" id="PTHR43537:SF45">
    <property type="entry name" value="GNTR FAMILY REGULATORY PROTEIN"/>
    <property type="match status" value="1"/>
</dbReference>
<dbReference type="EMBL" id="LNUW01000008">
    <property type="protein sequence ID" value="KXG87223.1"/>
    <property type="molecule type" value="Genomic_DNA"/>
</dbReference>
<proteinExistence type="predicted"/>
<dbReference type="AlphaFoldDB" id="A0A135P722"/>
<dbReference type="InterPro" id="IPR008920">
    <property type="entry name" value="TF_FadR/GntR_C"/>
</dbReference>
<organism evidence="5 6">
    <name type="scientific">Agrobacterium bohemicum</name>
    <dbReference type="NCBI Taxonomy" id="2052828"/>
    <lineage>
        <taxon>Bacteria</taxon>
        <taxon>Pseudomonadati</taxon>
        <taxon>Pseudomonadota</taxon>
        <taxon>Alphaproteobacteria</taxon>
        <taxon>Hyphomicrobiales</taxon>
        <taxon>Rhizobiaceae</taxon>
        <taxon>Rhizobium/Agrobacterium group</taxon>
        <taxon>Agrobacterium</taxon>
    </lineage>
</organism>
<gene>
    <name evidence="5" type="ORF">ATO67_20990</name>
</gene>
<dbReference type="PANTHER" id="PTHR43537">
    <property type="entry name" value="TRANSCRIPTIONAL REGULATOR, GNTR FAMILY"/>
    <property type="match status" value="1"/>
</dbReference>
<dbReference type="InterPro" id="IPR036388">
    <property type="entry name" value="WH-like_DNA-bd_sf"/>
</dbReference>
<dbReference type="PROSITE" id="PS50949">
    <property type="entry name" value="HTH_GNTR"/>
    <property type="match status" value="1"/>
</dbReference>
<dbReference type="GO" id="GO:0003677">
    <property type="term" value="F:DNA binding"/>
    <property type="evidence" value="ECO:0007669"/>
    <property type="project" value="UniProtKB-KW"/>
</dbReference>
<dbReference type="STRING" id="2052828.ATO67_20990"/>
<evidence type="ECO:0000313" key="5">
    <source>
        <dbReference type="EMBL" id="KXG87223.1"/>
    </source>
</evidence>
<dbReference type="SMART" id="SM00345">
    <property type="entry name" value="HTH_GNTR"/>
    <property type="match status" value="1"/>
</dbReference>
<dbReference type="InterPro" id="IPR036390">
    <property type="entry name" value="WH_DNA-bd_sf"/>
</dbReference>
<protein>
    <submittedName>
        <fullName evidence="5">Transcriptional regulator</fullName>
    </submittedName>
</protein>
<dbReference type="SUPFAM" id="SSF48008">
    <property type="entry name" value="GntR ligand-binding domain-like"/>
    <property type="match status" value="1"/>
</dbReference>
<dbReference type="Pfam" id="PF07729">
    <property type="entry name" value="FCD"/>
    <property type="match status" value="1"/>
</dbReference>
<dbReference type="GO" id="GO:0003700">
    <property type="term" value="F:DNA-binding transcription factor activity"/>
    <property type="evidence" value="ECO:0007669"/>
    <property type="project" value="InterPro"/>
</dbReference>
<evidence type="ECO:0000313" key="6">
    <source>
        <dbReference type="Proteomes" id="UP000070498"/>
    </source>
</evidence>
<dbReference type="RefSeq" id="WP_067653606.1">
    <property type="nucleotide sequence ID" value="NZ_KQ961037.1"/>
</dbReference>
<sequence length="255" mass="29020">MAKKRTAPSLVVEGETLPRRNRVNFFELAYQRIEEMLIKCELKPGQSLTVQELQDLTGLGRTPVHNAVNRLAADTLFIIVPRHGLKVAPIDLARERMLLQLRGDMERFVVRLAIERASLSHRNQMLHIERALKAKRDEITLAEFNDIDRRIDQILLAAASEPFLEHTLRPLHTIFRRIGFIHHTHCSVQIDLTPTIDCHLAVLSAVANRHMDAAVSASNQLIAFVDSMFDTMESGLDPRLLDCSIEPIFRIQGRD</sequence>
<comment type="caution">
    <text evidence="5">The sequence shown here is derived from an EMBL/GenBank/DDBJ whole genome shotgun (WGS) entry which is preliminary data.</text>
</comment>
<dbReference type="InterPro" id="IPR011711">
    <property type="entry name" value="GntR_C"/>
</dbReference>
<name>A0A135P722_9HYPH</name>
<dbReference type="InterPro" id="IPR000524">
    <property type="entry name" value="Tscrpt_reg_HTH_GntR"/>
</dbReference>
<keyword evidence="6" id="KW-1185">Reference proteome</keyword>
<evidence type="ECO:0000256" key="2">
    <source>
        <dbReference type="ARBA" id="ARBA00023125"/>
    </source>
</evidence>
<evidence type="ECO:0000256" key="3">
    <source>
        <dbReference type="ARBA" id="ARBA00023163"/>
    </source>
</evidence>
<dbReference type="Proteomes" id="UP000070498">
    <property type="component" value="Unassembled WGS sequence"/>
</dbReference>
<reference evidence="5 6" key="1">
    <citation type="submission" date="2015-11" db="EMBL/GenBank/DDBJ databases">
        <title>Draft genome sequence of Agrobacterium sp. R89-1.</title>
        <authorList>
            <person name="Zahradnik J."/>
            <person name="Kyslikova E."/>
            <person name="Palyzova A."/>
            <person name="Kyslik P."/>
        </authorList>
    </citation>
    <scope>NUCLEOTIDE SEQUENCE [LARGE SCALE GENOMIC DNA]</scope>
    <source>
        <strain evidence="5 6">R89-1</strain>
    </source>
</reference>
<keyword evidence="3" id="KW-0804">Transcription</keyword>